<keyword evidence="3" id="KW-1185">Reference proteome</keyword>
<keyword evidence="1" id="KW-0472">Membrane</keyword>
<comment type="caution">
    <text evidence="2">The sequence shown here is derived from an EMBL/GenBank/DDBJ whole genome shotgun (WGS) entry which is preliminary data.</text>
</comment>
<organism evidence="2 3">
    <name type="scientific">Trebonia kvetii</name>
    <dbReference type="NCBI Taxonomy" id="2480626"/>
    <lineage>
        <taxon>Bacteria</taxon>
        <taxon>Bacillati</taxon>
        <taxon>Actinomycetota</taxon>
        <taxon>Actinomycetes</taxon>
        <taxon>Streptosporangiales</taxon>
        <taxon>Treboniaceae</taxon>
        <taxon>Trebonia</taxon>
    </lineage>
</organism>
<gene>
    <name evidence="2" type="ORF">EAS64_12760</name>
</gene>
<name>A0A6P2C4Q7_9ACTN</name>
<dbReference type="Proteomes" id="UP000460272">
    <property type="component" value="Unassembled WGS sequence"/>
</dbReference>
<accession>A0A6P2C4Q7</accession>
<dbReference type="RefSeq" id="WP_145853119.1">
    <property type="nucleotide sequence ID" value="NZ_RPFW01000002.1"/>
</dbReference>
<keyword evidence="1" id="KW-1133">Transmembrane helix</keyword>
<sequence length="249" mass="25861">MTSPQPRPACPVDLRYPDPQPPNLDLTAIIGHGKRIRQRRRLTQLGAVLAACAAVGSVIAGARGFTVSMFPSQSGPAAAPSAAPIDAQVAEDPPANGKLTLISSWPKHWTTVAWATRRGEVCWATFRSSSQDATEHVECPAWPRSEVPGGGGVAFSALVPDIALASSSVPGTSWPVLGLTSPQAVRVVLTAFGKDVSANVVPVPIGGGKTVGVFLAWISAPGNSFTSSDVTSEAAYDKSGRIIARSQPY</sequence>
<evidence type="ECO:0000313" key="3">
    <source>
        <dbReference type="Proteomes" id="UP000460272"/>
    </source>
</evidence>
<dbReference type="EMBL" id="RPFW01000002">
    <property type="protein sequence ID" value="TVZ05416.1"/>
    <property type="molecule type" value="Genomic_DNA"/>
</dbReference>
<keyword evidence="1" id="KW-0812">Transmembrane</keyword>
<proteinExistence type="predicted"/>
<evidence type="ECO:0000256" key="1">
    <source>
        <dbReference type="SAM" id="Phobius"/>
    </source>
</evidence>
<protein>
    <submittedName>
        <fullName evidence="2">Uncharacterized protein</fullName>
    </submittedName>
</protein>
<dbReference type="AlphaFoldDB" id="A0A6P2C4Q7"/>
<dbReference type="OrthoDB" id="4742108at2"/>
<feature type="transmembrane region" description="Helical" evidence="1">
    <location>
        <begin position="42"/>
        <end position="62"/>
    </location>
</feature>
<reference evidence="2 3" key="1">
    <citation type="submission" date="2018-11" db="EMBL/GenBank/DDBJ databases">
        <title>Trebonia kvetii gen.nov., sp.nov., a novel acidophilic actinobacterium, and proposal of the new actinobacterial family Treboniaceae fam. nov.</title>
        <authorList>
            <person name="Rapoport D."/>
            <person name="Sagova-Mareckova M."/>
            <person name="Sedlacek I."/>
            <person name="Provaznik J."/>
            <person name="Kralova S."/>
            <person name="Pavlinic D."/>
            <person name="Benes V."/>
            <person name="Kopecky J."/>
        </authorList>
    </citation>
    <scope>NUCLEOTIDE SEQUENCE [LARGE SCALE GENOMIC DNA]</scope>
    <source>
        <strain evidence="2 3">15Tr583</strain>
    </source>
</reference>
<evidence type="ECO:0000313" key="2">
    <source>
        <dbReference type="EMBL" id="TVZ05416.1"/>
    </source>
</evidence>